<dbReference type="EMBL" id="JAYEET010000052">
    <property type="protein sequence ID" value="MEA1607602.1"/>
    <property type="molecule type" value="Genomic_DNA"/>
</dbReference>
<keyword evidence="1" id="KW-0472">Membrane</keyword>
<protein>
    <recommendedName>
        <fullName evidence="4">Phage abortive infection protein</fullName>
    </recommendedName>
</protein>
<organism evidence="2 3">
    <name type="scientific">Pseudomonas spirodelae</name>
    <dbReference type="NCBI Taxonomy" id="3101751"/>
    <lineage>
        <taxon>Bacteria</taxon>
        <taxon>Pseudomonadati</taxon>
        <taxon>Pseudomonadota</taxon>
        <taxon>Gammaproteobacteria</taxon>
        <taxon>Pseudomonadales</taxon>
        <taxon>Pseudomonadaceae</taxon>
        <taxon>Pseudomonas</taxon>
    </lineage>
</organism>
<dbReference type="Proteomes" id="UP001292571">
    <property type="component" value="Unassembled WGS sequence"/>
</dbReference>
<reference evidence="2 3" key="1">
    <citation type="submission" date="2023-12" db="EMBL/GenBank/DDBJ databases">
        <title>Pseudomonas sp. T5W1.</title>
        <authorList>
            <person name="Maltman C."/>
        </authorList>
    </citation>
    <scope>NUCLEOTIDE SEQUENCE [LARGE SCALE GENOMIC DNA]</scope>
    <source>
        <strain evidence="2 3">T5W1</strain>
    </source>
</reference>
<evidence type="ECO:0000313" key="2">
    <source>
        <dbReference type="EMBL" id="MEA1607602.1"/>
    </source>
</evidence>
<evidence type="ECO:0000256" key="1">
    <source>
        <dbReference type="SAM" id="Phobius"/>
    </source>
</evidence>
<keyword evidence="3" id="KW-1185">Reference proteome</keyword>
<keyword evidence="1" id="KW-0812">Transmembrane</keyword>
<gene>
    <name evidence="2" type="ORF">SOP97_17525</name>
</gene>
<evidence type="ECO:0008006" key="4">
    <source>
        <dbReference type="Google" id="ProtNLM"/>
    </source>
</evidence>
<sequence length="264" mass="30643">MFLIVMIWVMAYPIARYLIPSDTFNEPFEPVYNGLNVLFTALAFGGVIITLAFQAEESRIARREEIERSIFELFQTFTSLEFQQVKDGAFRALLTGIQHREYAEYLASRLFVVEQLTFPPACAKTLRTLDAEKQSLDDQQIIHADRADRLMLDNILNFFAMLAQRESSATVIKHCDFAYDWWRPALWIIAELQQRRHANSEKIRMYCKNQLVTATLKALDKVYGHAPLNSSREVWEYITQHPKLLDFGLDPEFKDYLSTPETSA</sequence>
<keyword evidence="1" id="KW-1133">Transmembrane helix</keyword>
<name>A0ABU5PD26_9PSED</name>
<proteinExistence type="predicted"/>
<comment type="caution">
    <text evidence="2">The sequence shown here is derived from an EMBL/GenBank/DDBJ whole genome shotgun (WGS) entry which is preliminary data.</text>
</comment>
<feature type="transmembrane region" description="Helical" evidence="1">
    <location>
        <begin position="35"/>
        <end position="53"/>
    </location>
</feature>
<evidence type="ECO:0000313" key="3">
    <source>
        <dbReference type="Proteomes" id="UP001292571"/>
    </source>
</evidence>
<accession>A0ABU5PD26</accession>